<organism evidence="7 8">
    <name type="scientific">Natronomicrosphaera hydrolytica</name>
    <dbReference type="NCBI Taxonomy" id="3242702"/>
    <lineage>
        <taxon>Bacteria</taxon>
        <taxon>Pseudomonadati</taxon>
        <taxon>Planctomycetota</taxon>
        <taxon>Phycisphaerae</taxon>
        <taxon>Phycisphaerales</taxon>
        <taxon>Phycisphaeraceae</taxon>
        <taxon>Natronomicrosphaera</taxon>
    </lineage>
</organism>
<dbReference type="InterPro" id="IPR009057">
    <property type="entry name" value="Homeodomain-like_sf"/>
</dbReference>
<accession>A0ABV4U1U0</accession>
<evidence type="ECO:0000313" key="7">
    <source>
        <dbReference type="EMBL" id="MFA9477568.1"/>
    </source>
</evidence>
<dbReference type="Proteomes" id="UP001575105">
    <property type="component" value="Unassembled WGS sequence"/>
</dbReference>
<dbReference type="InterPro" id="IPR037923">
    <property type="entry name" value="HTH-like"/>
</dbReference>
<dbReference type="SUPFAM" id="SSF46689">
    <property type="entry name" value="Homeodomain-like"/>
    <property type="match status" value="2"/>
</dbReference>
<dbReference type="PANTHER" id="PTHR46796">
    <property type="entry name" value="HTH-TYPE TRANSCRIPTIONAL ACTIVATOR RHAS-RELATED"/>
    <property type="match status" value="1"/>
</dbReference>
<gene>
    <name evidence="7" type="ORF">ACERK3_04585</name>
</gene>
<proteinExistence type="predicted"/>
<keyword evidence="8" id="KW-1185">Reference proteome</keyword>
<feature type="domain" description="HTH araC/xylS-type" evidence="6">
    <location>
        <begin position="168"/>
        <end position="266"/>
    </location>
</feature>
<reference evidence="7 8" key="1">
    <citation type="submission" date="2024-08" db="EMBL/GenBank/DDBJ databases">
        <title>Whole-genome sequencing of halo(alkali)philic microorganisms from hypersaline lakes.</title>
        <authorList>
            <person name="Sorokin D.Y."/>
            <person name="Merkel A.Y."/>
            <person name="Messina E."/>
            <person name="Yakimov M."/>
        </authorList>
    </citation>
    <scope>NUCLEOTIDE SEQUENCE [LARGE SCALE GENOMIC DNA]</scope>
    <source>
        <strain evidence="7 8">AB-hyl4</strain>
    </source>
</reference>
<dbReference type="InterPro" id="IPR050204">
    <property type="entry name" value="AraC_XylS_family_regulators"/>
</dbReference>
<dbReference type="InterPro" id="IPR018062">
    <property type="entry name" value="HTH_AraC-typ_CS"/>
</dbReference>
<evidence type="ECO:0000256" key="3">
    <source>
        <dbReference type="ARBA" id="ARBA00023125"/>
    </source>
</evidence>
<dbReference type="Pfam" id="PF12833">
    <property type="entry name" value="HTH_18"/>
    <property type="match status" value="1"/>
</dbReference>
<protein>
    <submittedName>
        <fullName evidence="7">Helix-turn-helix domain-containing protein</fullName>
    </submittedName>
</protein>
<dbReference type="PRINTS" id="PR00032">
    <property type="entry name" value="HTHARAC"/>
</dbReference>
<dbReference type="InterPro" id="IPR020449">
    <property type="entry name" value="Tscrpt_reg_AraC-type_HTH"/>
</dbReference>
<keyword evidence="5" id="KW-0804">Transcription</keyword>
<dbReference type="RefSeq" id="WP_425344489.1">
    <property type="nucleotide sequence ID" value="NZ_JBGUBD010000002.1"/>
</dbReference>
<dbReference type="InterPro" id="IPR003313">
    <property type="entry name" value="AraC-bd"/>
</dbReference>
<dbReference type="Gene3D" id="1.10.10.60">
    <property type="entry name" value="Homeodomain-like"/>
    <property type="match status" value="2"/>
</dbReference>
<dbReference type="SUPFAM" id="SSF51215">
    <property type="entry name" value="Regulatory protein AraC"/>
    <property type="match status" value="1"/>
</dbReference>
<name>A0ABV4U1U0_9BACT</name>
<keyword evidence="3" id="KW-0238">DNA-binding</keyword>
<keyword evidence="4" id="KW-0010">Activator</keyword>
<keyword evidence="1" id="KW-0963">Cytoplasm</keyword>
<evidence type="ECO:0000313" key="8">
    <source>
        <dbReference type="Proteomes" id="UP001575105"/>
    </source>
</evidence>
<dbReference type="PROSITE" id="PS00041">
    <property type="entry name" value="HTH_ARAC_FAMILY_1"/>
    <property type="match status" value="1"/>
</dbReference>
<dbReference type="InterPro" id="IPR018060">
    <property type="entry name" value="HTH_AraC"/>
</dbReference>
<comment type="caution">
    <text evidence="7">The sequence shown here is derived from an EMBL/GenBank/DDBJ whole genome shotgun (WGS) entry which is preliminary data.</text>
</comment>
<evidence type="ECO:0000256" key="1">
    <source>
        <dbReference type="ARBA" id="ARBA00022490"/>
    </source>
</evidence>
<evidence type="ECO:0000256" key="4">
    <source>
        <dbReference type="ARBA" id="ARBA00023159"/>
    </source>
</evidence>
<evidence type="ECO:0000256" key="5">
    <source>
        <dbReference type="ARBA" id="ARBA00023163"/>
    </source>
</evidence>
<sequence length="277" mass="31281">MAKLPATRINHPCGRLVTGVGWGRSRENSLNLRDYELWFVWRGAGWMATRTQRFELRPGFCAWMRPGGIYDAGSDDRNPLGFTYIHFAGRFAQPPPEFFHVSDVSYMDAATRRIVEGVVPAPPTRWGEPADAPPAAEALLQAVLLDLMHSSEVADVRRDDHSLRARVEELAVVLRDHPEHPLDVAGAARRAGVSLSHFSREFRRVIGLSPQQYRLRTRLSHAQHLLAESGLTVTQIAEMLGYRDLFFFSKQFTRHLGVSPTAYRNSLQHLGVPIVRH</sequence>
<evidence type="ECO:0000256" key="2">
    <source>
        <dbReference type="ARBA" id="ARBA00023015"/>
    </source>
</evidence>
<dbReference type="EMBL" id="JBGUBD010000002">
    <property type="protein sequence ID" value="MFA9477568.1"/>
    <property type="molecule type" value="Genomic_DNA"/>
</dbReference>
<dbReference type="SMART" id="SM00342">
    <property type="entry name" value="HTH_ARAC"/>
    <property type="match status" value="1"/>
</dbReference>
<evidence type="ECO:0000259" key="6">
    <source>
        <dbReference type="PROSITE" id="PS01124"/>
    </source>
</evidence>
<dbReference type="PANTHER" id="PTHR46796:SF13">
    <property type="entry name" value="HTH-TYPE TRANSCRIPTIONAL ACTIVATOR RHAS"/>
    <property type="match status" value="1"/>
</dbReference>
<dbReference type="PROSITE" id="PS01124">
    <property type="entry name" value="HTH_ARAC_FAMILY_2"/>
    <property type="match status" value="1"/>
</dbReference>
<keyword evidence="2" id="KW-0805">Transcription regulation</keyword>
<dbReference type="Pfam" id="PF02311">
    <property type="entry name" value="AraC_binding"/>
    <property type="match status" value="1"/>
</dbReference>